<evidence type="ECO:0000313" key="7">
    <source>
        <dbReference type="Proteomes" id="UP000494115"/>
    </source>
</evidence>
<dbReference type="InterPro" id="IPR008622">
    <property type="entry name" value="FliT"/>
</dbReference>
<keyword evidence="4" id="KW-0143">Chaperone</keyword>
<reference evidence="6 7" key="1">
    <citation type="submission" date="2020-04" db="EMBL/GenBank/DDBJ databases">
        <authorList>
            <person name="De Canck E."/>
        </authorList>
    </citation>
    <scope>NUCLEOTIDE SEQUENCE [LARGE SCALE GENOMIC DNA]</scope>
    <source>
        <strain evidence="6 7">LMG 28138</strain>
    </source>
</reference>
<keyword evidence="6" id="KW-0966">Cell projection</keyword>
<keyword evidence="2" id="KW-0963">Cytoplasm</keyword>
<dbReference type="Pfam" id="PF05400">
    <property type="entry name" value="FliT"/>
    <property type="match status" value="1"/>
</dbReference>
<evidence type="ECO:0000256" key="3">
    <source>
        <dbReference type="ARBA" id="ARBA00022795"/>
    </source>
</evidence>
<sequence>MNSPLELFSYYEAIAAVTARMLNAARSDDWNQLFKLQTEYERLIDEIRPIDARVVLDEPGRQTKHDLIRRILDNDAGIRELASPRIARLSALIASDRQTRALHDMYGMKPIRN</sequence>
<dbReference type="RefSeq" id="WP_175103054.1">
    <property type="nucleotide sequence ID" value="NZ_CADIKM010000002.1"/>
</dbReference>
<evidence type="ECO:0000256" key="5">
    <source>
        <dbReference type="ARBA" id="ARBA00093797"/>
    </source>
</evidence>
<evidence type="ECO:0000256" key="2">
    <source>
        <dbReference type="ARBA" id="ARBA00022490"/>
    </source>
</evidence>
<evidence type="ECO:0000256" key="1">
    <source>
        <dbReference type="ARBA" id="ARBA00004514"/>
    </source>
</evidence>
<accession>A0A6S7C0G3</accession>
<gene>
    <name evidence="6" type="primary">fliT</name>
    <name evidence="6" type="ORF">LMG28138_00487</name>
</gene>
<evidence type="ECO:0000313" key="6">
    <source>
        <dbReference type="EMBL" id="CAB3778478.1"/>
    </source>
</evidence>
<dbReference type="GO" id="GO:0044781">
    <property type="term" value="P:bacterial-type flagellum organization"/>
    <property type="evidence" value="ECO:0007669"/>
    <property type="project" value="UniProtKB-KW"/>
</dbReference>
<dbReference type="AlphaFoldDB" id="A0A6S7C0G3"/>
<evidence type="ECO:0000256" key="4">
    <source>
        <dbReference type="ARBA" id="ARBA00023186"/>
    </source>
</evidence>
<organism evidence="6 7">
    <name type="scientific">Pararobbsia alpina</name>
    <dbReference type="NCBI Taxonomy" id="621374"/>
    <lineage>
        <taxon>Bacteria</taxon>
        <taxon>Pseudomonadati</taxon>
        <taxon>Pseudomonadota</taxon>
        <taxon>Betaproteobacteria</taxon>
        <taxon>Burkholderiales</taxon>
        <taxon>Burkholderiaceae</taxon>
        <taxon>Pararobbsia</taxon>
    </lineage>
</organism>
<dbReference type="Proteomes" id="UP000494115">
    <property type="component" value="Unassembled WGS sequence"/>
</dbReference>
<protein>
    <recommendedName>
        <fullName evidence="5">Flagellar protein FliT</fullName>
    </recommendedName>
</protein>
<keyword evidence="3" id="KW-1005">Bacterial flagellum biogenesis</keyword>
<dbReference type="EMBL" id="CADIKM010000002">
    <property type="protein sequence ID" value="CAB3778478.1"/>
    <property type="molecule type" value="Genomic_DNA"/>
</dbReference>
<keyword evidence="6" id="KW-0282">Flagellum</keyword>
<dbReference type="Gene3D" id="1.20.58.380">
    <property type="entry name" value="Flagellar protein flit"/>
    <property type="match status" value="1"/>
</dbReference>
<keyword evidence="7" id="KW-1185">Reference proteome</keyword>
<name>A0A6S7C0G3_9BURK</name>
<keyword evidence="6" id="KW-0969">Cilium</keyword>
<comment type="subcellular location">
    <subcellularLocation>
        <location evidence="1">Cytoplasm</location>
        <location evidence="1">Cytosol</location>
    </subcellularLocation>
</comment>
<proteinExistence type="predicted"/>